<dbReference type="Proteomes" id="UP000091857">
    <property type="component" value="Chromosome 16"/>
</dbReference>
<evidence type="ECO:0000313" key="2">
    <source>
        <dbReference type="Proteomes" id="UP000091857"/>
    </source>
</evidence>
<protein>
    <submittedName>
        <fullName evidence="1">Uncharacterized protein</fullName>
    </submittedName>
</protein>
<sequence length="358" mass="40055">MKRAEKYIRQDDALVTSRFAKGVEGKEKAPEEGRSEKHEKKRGKRPEPYKQAWERRDQRPPPPRVLEPRVLPPWVPEKLTPLNASRAERNPDKYCQYHRTHGHDTNNCFQLIAEIERLIKRGHLKNFVKKPEGQRPQPGPAAQMPRRTGAGPVNDGSSGTINMIVGGTGGRMNRRGKKRNREGETSNGEVMQIVEHSPMTIAFSSEDAQGIQMPHDDALVIEAVIHNFRVKKVLVDDGSKVNLLPYRVFQQMGIPEEQLVRDQSPIKGIGGAPVLVEGKVKLALTLGEAPRARTHHEVFLVVKLPLSYNAILGRPALFNFEAVTSIRYLALKFPTEGGVGMVRGSQEEARAVYLATVT</sequence>
<dbReference type="EMBL" id="CM004402">
    <property type="protein sequence ID" value="KAG8635287.1"/>
    <property type="molecule type" value="Genomic_DNA"/>
</dbReference>
<name>A0ACB7G4Y8_MANES</name>
<organism evidence="1 2">
    <name type="scientific">Manihot esculenta</name>
    <name type="common">Cassava</name>
    <name type="synonym">Jatropha manihot</name>
    <dbReference type="NCBI Taxonomy" id="3983"/>
    <lineage>
        <taxon>Eukaryota</taxon>
        <taxon>Viridiplantae</taxon>
        <taxon>Streptophyta</taxon>
        <taxon>Embryophyta</taxon>
        <taxon>Tracheophyta</taxon>
        <taxon>Spermatophyta</taxon>
        <taxon>Magnoliopsida</taxon>
        <taxon>eudicotyledons</taxon>
        <taxon>Gunneridae</taxon>
        <taxon>Pentapetalae</taxon>
        <taxon>rosids</taxon>
        <taxon>fabids</taxon>
        <taxon>Malpighiales</taxon>
        <taxon>Euphorbiaceae</taxon>
        <taxon>Crotonoideae</taxon>
        <taxon>Manihoteae</taxon>
        <taxon>Manihot</taxon>
    </lineage>
</organism>
<accession>A0ACB7G4Y8</accession>
<feature type="non-terminal residue" evidence="1">
    <location>
        <position position="1"/>
    </location>
</feature>
<comment type="caution">
    <text evidence="1">The sequence shown here is derived from an EMBL/GenBank/DDBJ whole genome shotgun (WGS) entry which is preliminary data.</text>
</comment>
<gene>
    <name evidence="1" type="ORF">MANES_16G015332v8</name>
</gene>
<evidence type="ECO:0000313" key="1">
    <source>
        <dbReference type="EMBL" id="KAG8635287.1"/>
    </source>
</evidence>
<reference evidence="2" key="1">
    <citation type="journal article" date="2016" name="Nat. Biotechnol.">
        <title>Sequencing wild and cultivated cassava and related species reveals extensive interspecific hybridization and genetic diversity.</title>
        <authorList>
            <person name="Bredeson J.V."/>
            <person name="Lyons J.B."/>
            <person name="Prochnik S.E."/>
            <person name="Wu G.A."/>
            <person name="Ha C.M."/>
            <person name="Edsinger-Gonzales E."/>
            <person name="Grimwood J."/>
            <person name="Schmutz J."/>
            <person name="Rabbi I.Y."/>
            <person name="Egesi C."/>
            <person name="Nauluvula P."/>
            <person name="Lebot V."/>
            <person name="Ndunguru J."/>
            <person name="Mkamilo G."/>
            <person name="Bart R.S."/>
            <person name="Setter T.L."/>
            <person name="Gleadow R.M."/>
            <person name="Kulakow P."/>
            <person name="Ferguson M.E."/>
            <person name="Rounsley S."/>
            <person name="Rokhsar D.S."/>
        </authorList>
    </citation>
    <scope>NUCLEOTIDE SEQUENCE [LARGE SCALE GENOMIC DNA]</scope>
    <source>
        <strain evidence="2">cv. AM560-2</strain>
    </source>
</reference>
<proteinExistence type="predicted"/>
<keyword evidence="2" id="KW-1185">Reference proteome</keyword>